<keyword evidence="3 4" id="KW-0648">Protein biosynthesis</keyword>
<evidence type="ECO:0000256" key="2">
    <source>
        <dbReference type="ARBA" id="ARBA00022540"/>
    </source>
</evidence>
<dbReference type="InterPro" id="IPR019814">
    <property type="entry name" value="Translation_initiation_fac_3_N"/>
</dbReference>
<evidence type="ECO:0000259" key="8">
    <source>
        <dbReference type="Pfam" id="PF05198"/>
    </source>
</evidence>
<comment type="subcellular location">
    <subcellularLocation>
        <location evidence="4 6">Cytoplasm</location>
    </subcellularLocation>
</comment>
<dbReference type="Pfam" id="PF05198">
    <property type="entry name" value="IF3_N"/>
    <property type="match status" value="1"/>
</dbReference>
<keyword evidence="4" id="KW-0963">Cytoplasm</keyword>
<dbReference type="EMBL" id="CP027845">
    <property type="protein sequence ID" value="AVP87517.1"/>
    <property type="molecule type" value="Genomic_DNA"/>
</dbReference>
<evidence type="ECO:0000256" key="5">
    <source>
        <dbReference type="NCBIfam" id="TIGR00168"/>
    </source>
</evidence>
<keyword evidence="2 4" id="KW-0396">Initiation factor</keyword>
<accession>A0A2P1P8D0</accession>
<dbReference type="Proteomes" id="UP000241762">
    <property type="component" value="Chromosome"/>
</dbReference>
<dbReference type="OrthoDB" id="9806014at2"/>
<dbReference type="InterPro" id="IPR019815">
    <property type="entry name" value="Translation_initiation_fac_3_C"/>
</dbReference>
<reference evidence="9 10" key="1">
    <citation type="submission" date="2018-03" db="EMBL/GenBank/DDBJ databases">
        <title>A gene transfer event suggests a long-term partnership between eustigmatophyte algae and a novel lineage of endosymbiotic bacteria.</title>
        <authorList>
            <person name="Yurchenko T."/>
            <person name="Sevcikova T."/>
            <person name="Pribyl P."/>
            <person name="El Karkouri K."/>
            <person name="Klimes V."/>
            <person name="Amaral R."/>
            <person name="Zbrankova V."/>
            <person name="Kim E."/>
            <person name="Raoult D."/>
            <person name="Santos L.M.A."/>
            <person name="Elias M."/>
        </authorList>
    </citation>
    <scope>NUCLEOTIDE SEQUENCE [LARGE SCALE GENOMIC DNA]</scope>
    <source>
        <strain evidence="9">CCALA 838</strain>
    </source>
</reference>
<dbReference type="FunFam" id="3.10.20.80:FF:000001">
    <property type="entry name" value="Translation initiation factor IF-3"/>
    <property type="match status" value="1"/>
</dbReference>
<dbReference type="Gene3D" id="3.30.110.10">
    <property type="entry name" value="Translation initiation factor 3 (IF-3), C-terminal domain"/>
    <property type="match status" value="1"/>
</dbReference>
<dbReference type="PANTHER" id="PTHR10938:SF0">
    <property type="entry name" value="TRANSLATION INITIATION FACTOR IF-3, MITOCHONDRIAL"/>
    <property type="match status" value="1"/>
</dbReference>
<dbReference type="SUPFAM" id="SSF54364">
    <property type="entry name" value="Translation initiation factor IF3, N-terminal domain"/>
    <property type="match status" value="1"/>
</dbReference>
<dbReference type="InterPro" id="IPR036787">
    <property type="entry name" value="T_IF-3_N_sf"/>
</dbReference>
<protein>
    <recommendedName>
        <fullName evidence="4 5">Translation initiation factor IF-3</fullName>
    </recommendedName>
</protein>
<dbReference type="InterPro" id="IPR036788">
    <property type="entry name" value="T_IF-3_C_sf"/>
</dbReference>
<feature type="domain" description="Translation initiation factor 3 N-terminal" evidence="8">
    <location>
        <begin position="11"/>
        <end position="80"/>
    </location>
</feature>
<evidence type="ECO:0000256" key="4">
    <source>
        <dbReference type="HAMAP-Rule" id="MF_00080"/>
    </source>
</evidence>
<name>A0A2P1P8D0_9RICK</name>
<organism evidence="9 10">
    <name type="scientific">Candidatus Phycorickettsia trachydisci</name>
    <dbReference type="NCBI Taxonomy" id="2115978"/>
    <lineage>
        <taxon>Bacteria</taxon>
        <taxon>Pseudomonadati</taxon>
        <taxon>Pseudomonadota</taxon>
        <taxon>Alphaproteobacteria</taxon>
        <taxon>Rickettsiales</taxon>
        <taxon>Rickettsiaceae</taxon>
        <taxon>Candidatus Phycorickettsia</taxon>
    </lineage>
</organism>
<dbReference type="AlphaFoldDB" id="A0A2P1P8D0"/>
<evidence type="ECO:0000259" key="7">
    <source>
        <dbReference type="Pfam" id="PF00707"/>
    </source>
</evidence>
<evidence type="ECO:0000313" key="9">
    <source>
        <dbReference type="EMBL" id="AVP87517.1"/>
    </source>
</evidence>
<dbReference type="InterPro" id="IPR001288">
    <property type="entry name" value="Translation_initiation_fac_3"/>
</dbReference>
<comment type="subunit">
    <text evidence="4 6">Monomer.</text>
</comment>
<dbReference type="GO" id="GO:0032790">
    <property type="term" value="P:ribosome disassembly"/>
    <property type="evidence" value="ECO:0007669"/>
    <property type="project" value="TreeGrafter"/>
</dbReference>
<dbReference type="PANTHER" id="PTHR10938">
    <property type="entry name" value="TRANSLATION INITIATION FACTOR IF-3"/>
    <property type="match status" value="1"/>
</dbReference>
<proteinExistence type="inferred from homology"/>
<dbReference type="FunFam" id="3.30.110.10:FF:000001">
    <property type="entry name" value="Translation initiation factor IF-3"/>
    <property type="match status" value="1"/>
</dbReference>
<gene>
    <name evidence="4" type="primary">infC</name>
    <name evidence="9" type="ORF">phytr_5740</name>
</gene>
<dbReference type="GO" id="GO:0005829">
    <property type="term" value="C:cytosol"/>
    <property type="evidence" value="ECO:0007669"/>
    <property type="project" value="TreeGrafter"/>
</dbReference>
<dbReference type="Pfam" id="PF00707">
    <property type="entry name" value="IF3_C"/>
    <property type="match status" value="1"/>
</dbReference>
<dbReference type="KEGG" id="ptc:phytr_5740"/>
<comment type="function">
    <text evidence="4 6">IF-3 binds to the 30S ribosomal subunit and shifts the equilibrium between 70S ribosomes and their 50S and 30S subunits in favor of the free subunits, thus enhancing the availability of 30S subunits on which protein synthesis initiation begins.</text>
</comment>
<evidence type="ECO:0000313" key="10">
    <source>
        <dbReference type="Proteomes" id="UP000241762"/>
    </source>
</evidence>
<dbReference type="GO" id="GO:0043022">
    <property type="term" value="F:ribosome binding"/>
    <property type="evidence" value="ECO:0007669"/>
    <property type="project" value="UniProtKB-ARBA"/>
</dbReference>
<dbReference type="NCBIfam" id="TIGR00168">
    <property type="entry name" value="infC"/>
    <property type="match status" value="1"/>
</dbReference>
<dbReference type="HAMAP" id="MF_00080">
    <property type="entry name" value="IF_3"/>
    <property type="match status" value="1"/>
</dbReference>
<dbReference type="GO" id="GO:0003743">
    <property type="term" value="F:translation initiation factor activity"/>
    <property type="evidence" value="ECO:0007669"/>
    <property type="project" value="UniProtKB-UniRule"/>
</dbReference>
<dbReference type="SUPFAM" id="SSF55200">
    <property type="entry name" value="Translation initiation factor IF3, C-terminal domain"/>
    <property type="match status" value="1"/>
</dbReference>
<dbReference type="Gene3D" id="3.10.20.80">
    <property type="entry name" value="Translation initiation factor 3 (IF-3), N-terminal domain"/>
    <property type="match status" value="1"/>
</dbReference>
<dbReference type="RefSeq" id="WP_106874376.1">
    <property type="nucleotide sequence ID" value="NZ_CP027845.1"/>
</dbReference>
<keyword evidence="10" id="KW-1185">Reference proteome</keyword>
<sequence length="175" mass="19886">MNIRSNNQTRINNNILVKEVRLIDQNDQMIGVISTEEALRMARNANLDLVEVSSNVKPPVCKILDYGKYSYQAKKNARKAKSKQKITLIKEMRFRPNIGVGDLQTKVKNIRKFLEDGDKVKVSIMFRGREITHKEVGENLGGKIIEQLADLGAPEHTPKMEGQHFVMIFAPLKKA</sequence>
<comment type="similarity">
    <text evidence="1 4 6">Belongs to the IF-3 family.</text>
</comment>
<evidence type="ECO:0000256" key="6">
    <source>
        <dbReference type="RuleBase" id="RU000646"/>
    </source>
</evidence>
<dbReference type="GO" id="GO:0016020">
    <property type="term" value="C:membrane"/>
    <property type="evidence" value="ECO:0007669"/>
    <property type="project" value="TreeGrafter"/>
</dbReference>
<dbReference type="InterPro" id="IPR019813">
    <property type="entry name" value="Translation_initiation_fac3_CS"/>
</dbReference>
<evidence type="ECO:0000256" key="3">
    <source>
        <dbReference type="ARBA" id="ARBA00022917"/>
    </source>
</evidence>
<feature type="domain" description="Translation initiation factor 3 C-terminal" evidence="7">
    <location>
        <begin position="89"/>
        <end position="171"/>
    </location>
</feature>
<evidence type="ECO:0000256" key="1">
    <source>
        <dbReference type="ARBA" id="ARBA00005439"/>
    </source>
</evidence>
<dbReference type="PROSITE" id="PS00938">
    <property type="entry name" value="IF3"/>
    <property type="match status" value="1"/>
</dbReference>